<feature type="transmembrane region" description="Helical" evidence="19">
    <location>
        <begin position="276"/>
        <end position="296"/>
    </location>
</feature>
<dbReference type="CDD" id="cd23509">
    <property type="entry name" value="Gnk2-like"/>
    <property type="match status" value="4"/>
</dbReference>
<evidence type="ECO:0000256" key="17">
    <source>
        <dbReference type="PROSITE-ProRule" id="PRU10141"/>
    </source>
</evidence>
<dbReference type="InterPro" id="IPR002902">
    <property type="entry name" value="GNK2"/>
</dbReference>
<dbReference type="PROSITE" id="PS00107">
    <property type="entry name" value="PROTEIN_KINASE_ATP"/>
    <property type="match status" value="2"/>
</dbReference>
<feature type="domain" description="Protein kinase" evidence="21">
    <location>
        <begin position="336"/>
        <end position="613"/>
    </location>
</feature>
<dbReference type="FunFam" id="3.30.430.20:FF:000002">
    <property type="entry name" value="Cysteine-rich receptor-like protein kinase 10"/>
    <property type="match status" value="2"/>
</dbReference>
<keyword evidence="3" id="KW-0597">Phosphoprotein</keyword>
<keyword evidence="5 19" id="KW-0812">Transmembrane</keyword>
<dbReference type="Pfam" id="PF01657">
    <property type="entry name" value="Stress-antifung"/>
    <property type="match status" value="4"/>
</dbReference>
<keyword evidence="13" id="KW-0675">Receptor</keyword>
<dbReference type="InterPro" id="IPR038408">
    <property type="entry name" value="GNK2_sf"/>
</dbReference>
<dbReference type="InterPro" id="IPR000719">
    <property type="entry name" value="Prot_kinase_dom"/>
</dbReference>
<keyword evidence="14" id="KW-0325">Glycoprotein</keyword>
<feature type="region of interest" description="Disordered" evidence="18">
    <location>
        <begin position="1276"/>
        <end position="1295"/>
    </location>
</feature>
<feature type="domain" description="Gnk2-homologous" evidence="22">
    <location>
        <begin position="674"/>
        <end position="777"/>
    </location>
</feature>
<keyword evidence="4 23" id="KW-0808">Transferase</keyword>
<evidence type="ECO:0000256" key="5">
    <source>
        <dbReference type="ARBA" id="ARBA00022692"/>
    </source>
</evidence>
<feature type="signal peptide" evidence="20">
    <location>
        <begin position="1"/>
        <end position="28"/>
    </location>
</feature>
<dbReference type="GO" id="GO:0004674">
    <property type="term" value="F:protein serine/threonine kinase activity"/>
    <property type="evidence" value="ECO:0007669"/>
    <property type="project" value="UniProtKB-KW"/>
</dbReference>
<dbReference type="FunFam" id="3.30.200.20:FF:000142">
    <property type="entry name" value="Cysteine-rich receptor-like protein kinase 10"/>
    <property type="match status" value="2"/>
</dbReference>
<dbReference type="GO" id="GO:0006979">
    <property type="term" value="P:response to oxidative stress"/>
    <property type="evidence" value="ECO:0007669"/>
    <property type="project" value="UniProtKB-ARBA"/>
</dbReference>
<feature type="domain" description="Gnk2-homologous" evidence="22">
    <location>
        <begin position="141"/>
        <end position="247"/>
    </location>
</feature>
<evidence type="ECO:0000256" key="4">
    <source>
        <dbReference type="ARBA" id="ARBA00022679"/>
    </source>
</evidence>
<keyword evidence="2" id="KW-0723">Serine/threonine-protein kinase</keyword>
<evidence type="ECO:0000256" key="6">
    <source>
        <dbReference type="ARBA" id="ARBA00022729"/>
    </source>
</evidence>
<evidence type="ECO:0000259" key="21">
    <source>
        <dbReference type="PROSITE" id="PS50011"/>
    </source>
</evidence>
<evidence type="ECO:0000256" key="11">
    <source>
        <dbReference type="ARBA" id="ARBA00022989"/>
    </source>
</evidence>
<dbReference type="CDD" id="cd14066">
    <property type="entry name" value="STKc_IRAK"/>
    <property type="match status" value="2"/>
</dbReference>
<reference evidence="23" key="1">
    <citation type="journal article" date="2018" name="Nat. Plants">
        <title>Whole-genome landscape of Medicago truncatula symbiotic genes.</title>
        <authorList>
            <person name="Pecrix Y."/>
            <person name="Gamas P."/>
            <person name="Carrere S."/>
        </authorList>
    </citation>
    <scope>NUCLEOTIDE SEQUENCE</scope>
    <source>
        <tissue evidence="23">Leaves</tissue>
    </source>
</reference>
<dbReference type="Gramene" id="rna6254">
    <property type="protein sequence ID" value="RHN82128.1"/>
    <property type="gene ID" value="gene6254"/>
</dbReference>
<dbReference type="Gene3D" id="3.30.200.20">
    <property type="entry name" value="Phosphorylase Kinase, domain 1"/>
    <property type="match status" value="2"/>
</dbReference>
<feature type="domain" description="Gnk2-homologous" evidence="22">
    <location>
        <begin position="32"/>
        <end position="135"/>
    </location>
</feature>
<dbReference type="GO" id="GO:0016020">
    <property type="term" value="C:membrane"/>
    <property type="evidence" value="ECO:0007669"/>
    <property type="project" value="UniProtKB-SubCell"/>
</dbReference>
<keyword evidence="8 17" id="KW-0547">Nucleotide-binding</keyword>
<evidence type="ECO:0008006" key="24">
    <source>
        <dbReference type="Google" id="ProtNLM"/>
    </source>
</evidence>
<keyword evidence="11 19" id="KW-1133">Transmembrane helix</keyword>
<evidence type="ECO:0000256" key="2">
    <source>
        <dbReference type="ARBA" id="ARBA00022527"/>
    </source>
</evidence>
<dbReference type="PANTHER" id="PTHR27002">
    <property type="entry name" value="RECEPTOR-LIKE SERINE/THREONINE-PROTEIN KINASE SD1-8"/>
    <property type="match status" value="1"/>
</dbReference>
<dbReference type="Proteomes" id="UP000265566">
    <property type="component" value="Chromosome 1"/>
</dbReference>
<evidence type="ECO:0000256" key="19">
    <source>
        <dbReference type="SAM" id="Phobius"/>
    </source>
</evidence>
<evidence type="ECO:0000256" key="1">
    <source>
        <dbReference type="ARBA" id="ARBA00004167"/>
    </source>
</evidence>
<dbReference type="InterPro" id="IPR017441">
    <property type="entry name" value="Protein_kinase_ATP_BS"/>
</dbReference>
<keyword evidence="12 19" id="KW-0472">Membrane</keyword>
<comment type="catalytic activity">
    <reaction evidence="16">
        <text>L-threonyl-[protein] + ATP = O-phospho-L-threonyl-[protein] + ADP + H(+)</text>
        <dbReference type="Rhea" id="RHEA:46608"/>
        <dbReference type="Rhea" id="RHEA-COMP:11060"/>
        <dbReference type="Rhea" id="RHEA-COMP:11605"/>
        <dbReference type="ChEBI" id="CHEBI:15378"/>
        <dbReference type="ChEBI" id="CHEBI:30013"/>
        <dbReference type="ChEBI" id="CHEBI:30616"/>
        <dbReference type="ChEBI" id="CHEBI:61977"/>
        <dbReference type="ChEBI" id="CHEBI:456216"/>
    </reaction>
</comment>
<evidence type="ECO:0000256" key="16">
    <source>
        <dbReference type="ARBA" id="ARBA00047951"/>
    </source>
</evidence>
<feature type="transmembrane region" description="Helical" evidence="19">
    <location>
        <begin position="918"/>
        <end position="938"/>
    </location>
</feature>
<dbReference type="SUPFAM" id="SSF56112">
    <property type="entry name" value="Protein kinase-like (PK-like)"/>
    <property type="match status" value="2"/>
</dbReference>
<feature type="chain" id="PRO_5017208336" description="Cysteine-rich receptor-kinase-like protein" evidence="20">
    <location>
        <begin position="29"/>
        <end position="1295"/>
    </location>
</feature>
<evidence type="ECO:0000256" key="13">
    <source>
        <dbReference type="ARBA" id="ARBA00023170"/>
    </source>
</evidence>
<dbReference type="Pfam" id="PF07714">
    <property type="entry name" value="PK_Tyr_Ser-Thr"/>
    <property type="match status" value="2"/>
</dbReference>
<comment type="catalytic activity">
    <reaction evidence="15">
        <text>L-seryl-[protein] + ATP = O-phospho-L-seryl-[protein] + ADP + H(+)</text>
        <dbReference type="Rhea" id="RHEA:17989"/>
        <dbReference type="Rhea" id="RHEA-COMP:9863"/>
        <dbReference type="Rhea" id="RHEA-COMP:11604"/>
        <dbReference type="ChEBI" id="CHEBI:15378"/>
        <dbReference type="ChEBI" id="CHEBI:29999"/>
        <dbReference type="ChEBI" id="CHEBI:30616"/>
        <dbReference type="ChEBI" id="CHEBI:83421"/>
        <dbReference type="ChEBI" id="CHEBI:456216"/>
    </reaction>
</comment>
<dbReference type="PROSITE" id="PS51473">
    <property type="entry name" value="GNK2"/>
    <property type="match status" value="4"/>
</dbReference>
<dbReference type="InterPro" id="IPR011009">
    <property type="entry name" value="Kinase-like_dom_sf"/>
</dbReference>
<evidence type="ECO:0000256" key="15">
    <source>
        <dbReference type="ARBA" id="ARBA00047558"/>
    </source>
</evidence>
<dbReference type="PROSITE" id="PS50011">
    <property type="entry name" value="PROTEIN_KINASE_DOM"/>
    <property type="match status" value="2"/>
</dbReference>
<feature type="domain" description="Protein kinase" evidence="21">
    <location>
        <begin position="978"/>
        <end position="1255"/>
    </location>
</feature>
<dbReference type="Gene3D" id="1.10.510.10">
    <property type="entry name" value="Transferase(Phosphotransferase) domain 1"/>
    <property type="match status" value="2"/>
</dbReference>
<feature type="binding site" evidence="17">
    <location>
        <position position="1006"/>
    </location>
    <ligand>
        <name>ATP</name>
        <dbReference type="ChEBI" id="CHEBI:30616"/>
    </ligand>
</feature>
<dbReference type="PANTHER" id="PTHR27002:SF1050">
    <property type="entry name" value="CYSTEINE-RICH RECEPTOR-LIKE PROTEIN KINASE 5"/>
    <property type="match status" value="1"/>
</dbReference>
<gene>
    <name evidence="23" type="ORF">MtrunA17_Chr1g0206521</name>
</gene>
<dbReference type="PROSITE" id="PS00108">
    <property type="entry name" value="PROTEIN_KINASE_ST"/>
    <property type="match status" value="2"/>
</dbReference>
<dbReference type="InterPro" id="IPR008271">
    <property type="entry name" value="Ser/Thr_kinase_AS"/>
</dbReference>
<keyword evidence="9" id="KW-0418">Kinase</keyword>
<dbReference type="Gene3D" id="3.30.430.20">
    <property type="entry name" value="Gnk2 domain, C-X8-C-X2-C motif"/>
    <property type="match status" value="4"/>
</dbReference>
<dbReference type="GO" id="GO:0005524">
    <property type="term" value="F:ATP binding"/>
    <property type="evidence" value="ECO:0007669"/>
    <property type="project" value="UniProtKB-UniRule"/>
</dbReference>
<dbReference type="SMART" id="SM00220">
    <property type="entry name" value="S_TKc"/>
    <property type="match status" value="2"/>
</dbReference>
<feature type="binding site" evidence="17">
    <location>
        <position position="364"/>
    </location>
    <ligand>
        <name>ATP</name>
        <dbReference type="ChEBI" id="CHEBI:30616"/>
    </ligand>
</feature>
<evidence type="ECO:0000256" key="12">
    <source>
        <dbReference type="ARBA" id="ARBA00023136"/>
    </source>
</evidence>
<comment type="subcellular location">
    <subcellularLocation>
        <location evidence="1">Membrane</location>
        <topology evidence="1">Single-pass membrane protein</topology>
    </subcellularLocation>
</comment>
<keyword evidence="7" id="KW-0677">Repeat</keyword>
<evidence type="ECO:0000256" key="9">
    <source>
        <dbReference type="ARBA" id="ARBA00022777"/>
    </source>
</evidence>
<evidence type="ECO:0000256" key="20">
    <source>
        <dbReference type="SAM" id="SignalP"/>
    </source>
</evidence>
<dbReference type="FunFam" id="3.30.430.20:FF:000003">
    <property type="entry name" value="Cysteine-rich RLK (RECEPTOR-like protein kinase) 10"/>
    <property type="match status" value="2"/>
</dbReference>
<keyword evidence="6 20" id="KW-0732">Signal</keyword>
<dbReference type="InterPro" id="IPR001245">
    <property type="entry name" value="Ser-Thr/Tyr_kinase_cat_dom"/>
</dbReference>
<evidence type="ECO:0000313" key="23">
    <source>
        <dbReference type="EMBL" id="RHN82128.1"/>
    </source>
</evidence>
<name>A0A396K263_MEDTR</name>
<feature type="domain" description="Gnk2-homologous" evidence="22">
    <location>
        <begin position="783"/>
        <end position="889"/>
    </location>
</feature>
<protein>
    <recommendedName>
        <fullName evidence="24">Cysteine-rich receptor-kinase-like protein</fullName>
    </recommendedName>
</protein>
<comment type="caution">
    <text evidence="23">The sequence shown here is derived from an EMBL/GenBank/DDBJ whole genome shotgun (WGS) entry which is preliminary data.</text>
</comment>
<evidence type="ECO:0000256" key="8">
    <source>
        <dbReference type="ARBA" id="ARBA00022741"/>
    </source>
</evidence>
<dbReference type="FunFam" id="1.10.510.10:FF:000129">
    <property type="entry name" value="cysteine-rich receptor-like protein kinase 10"/>
    <property type="match status" value="2"/>
</dbReference>
<evidence type="ECO:0000256" key="3">
    <source>
        <dbReference type="ARBA" id="ARBA00022553"/>
    </source>
</evidence>
<evidence type="ECO:0000256" key="14">
    <source>
        <dbReference type="ARBA" id="ARBA00023180"/>
    </source>
</evidence>
<accession>A0A396K263</accession>
<proteinExistence type="predicted"/>
<evidence type="ECO:0000256" key="18">
    <source>
        <dbReference type="SAM" id="MobiDB-lite"/>
    </source>
</evidence>
<keyword evidence="10 17" id="KW-0067">ATP-binding</keyword>
<evidence type="ECO:0000259" key="22">
    <source>
        <dbReference type="PROSITE" id="PS51473"/>
    </source>
</evidence>
<sequence length="1295" mass="146138">MTIVSSKLLFSLYSFLLFIIIIVSQAQGQPNFLRNYCINNNGNYTANSTYQNNLNTLLSNLTSNTQINYGFYNFSYGQNTDKVNAIGLCRGDVKPDLCRSCLNDSRVLLTKLCPTQKEAISWYDNCMLRYSNRSIFGIMDTSFSYYKWNNRNVTDVAQFNQVLGNLMRKLNEIAASGDSRRKFATANATLNFETIYGLVQCTPDLSGQDCNDCLERAISETPSFFYNKIGGRVLKLSCNIRYEIYSFYGPTTVIDQDETSPPEEEKSKSSHTIATVVPTVVVVAAAGLLIFICICLRKRKAKINLQDIKEDENNDIEITASLLFNFETLRVATSNFSEDNKLGHGGFGVVYQGILAGGQVIAVKRLSTNSGQGDIEFKNEVLLVAKLQHRNLVRLLGFCLEGRERLLVYEYVPNKSLDYFIFDPINKERLDWERRYKIIGGIARGLLYLHQDSQLRIIHRDLKASNILLDEKLNPKISDFGIARLLLVDQTQVNTNKIVGTYGYMAPEYAMFGEFSVKSDVFSFGVLVLEIISGQKACCVLHGQSQEDLLSFAWRNWREGTITNIIDPSLSNGSRNEIMRCIHIALLCVQENLVERPIMATVVLMLSSYSIFLSVPLEPASIVGGRTRSLRVRDMLQYQYIRMTIVSSKLLFSFYSFLLFIIIIVSQAQGQPDFMRYSCINNNGNYTANSTYQNNLNTLLSNLTSNTQINYGFYNFSYGQNTDKVNAIGLCRGDVKPDLCRSCLNDSRVLLTKLCPTQKEAISWYDNCMLRYSNRSIFGIMDASFSYYKRNNRNVTDVDQFNQVLGNLMRKLNEIAASGDSRRKFATANATLNFETIYGLVQCTPDLSGQDCNDCLERAISEIPSFFNNKIGGRVLKLSCNIRYEIYSFYGPTTVIDQDETSPPEEEKSKSSHTIATVVPTVVVVAAAGLLIFICICLRKRKAKINLQDIKEDENNDIEIAESLLFNFETLRVATSNFSEDNKLGHGGFGVVYQGILAGGQVIAVKRLSTNSGQGDIEFKNEVLLVAKLQHRNLVRLLGFCLEGRERLLVYEYVPNKSLDYFIFDPINKERLDWERRYEIIGGIARGLLYLHQDSQLRIIHRDLKASNILLDEKLNPKISDFGIARLLLVDQTQVNTNKIVGTYGYMAPEYAMFGEFSVKSDVFSFGVLVLEIISGQKACCVLHGQSQEDLLSFAWRNWREGTITNIIDPSLSNGSRNEIMRCIHIALLCVQENLVERPIMATVVVMLSSYSIFLSVPLEPASIVGGRTRSLRVRDMQSEGESINHASISDPYPR</sequence>
<dbReference type="EMBL" id="PSQE01000001">
    <property type="protein sequence ID" value="RHN82128.1"/>
    <property type="molecule type" value="Genomic_DNA"/>
</dbReference>
<evidence type="ECO:0000256" key="10">
    <source>
        <dbReference type="ARBA" id="ARBA00022840"/>
    </source>
</evidence>
<feature type="transmembrane region" description="Helical" evidence="19">
    <location>
        <begin position="650"/>
        <end position="668"/>
    </location>
</feature>
<evidence type="ECO:0000256" key="7">
    <source>
        <dbReference type="ARBA" id="ARBA00022737"/>
    </source>
</evidence>
<organism evidence="23">
    <name type="scientific">Medicago truncatula</name>
    <name type="common">Barrel medic</name>
    <name type="synonym">Medicago tribuloides</name>
    <dbReference type="NCBI Taxonomy" id="3880"/>
    <lineage>
        <taxon>Eukaryota</taxon>
        <taxon>Viridiplantae</taxon>
        <taxon>Streptophyta</taxon>
        <taxon>Embryophyta</taxon>
        <taxon>Tracheophyta</taxon>
        <taxon>Spermatophyta</taxon>
        <taxon>Magnoliopsida</taxon>
        <taxon>eudicotyledons</taxon>
        <taxon>Gunneridae</taxon>
        <taxon>Pentapetalae</taxon>
        <taxon>rosids</taxon>
        <taxon>fabids</taxon>
        <taxon>Fabales</taxon>
        <taxon>Fabaceae</taxon>
        <taxon>Papilionoideae</taxon>
        <taxon>50 kb inversion clade</taxon>
        <taxon>NPAAA clade</taxon>
        <taxon>Hologalegina</taxon>
        <taxon>IRL clade</taxon>
        <taxon>Trifolieae</taxon>
        <taxon>Medicago</taxon>
    </lineage>
</organism>